<reference evidence="1 2" key="1">
    <citation type="journal article" date="2013" name="Nat. Genet.">
        <title>The high-quality draft genome of peach (Prunus persica) identifies unique patterns of genetic diversity, domestication and genome evolution.</title>
        <authorList>
            <consortium name="International Peach Genome Initiative"/>
            <person name="Verde I."/>
            <person name="Abbott A.G."/>
            <person name="Scalabrin S."/>
            <person name="Jung S."/>
            <person name="Shu S."/>
            <person name="Marroni F."/>
            <person name="Zhebentyayeva T."/>
            <person name="Dettori M.T."/>
            <person name="Grimwood J."/>
            <person name="Cattonaro F."/>
            <person name="Zuccolo A."/>
            <person name="Rossini L."/>
            <person name="Jenkins J."/>
            <person name="Vendramin E."/>
            <person name="Meisel L.A."/>
            <person name="Decroocq V."/>
            <person name="Sosinski B."/>
            <person name="Prochnik S."/>
            <person name="Mitros T."/>
            <person name="Policriti A."/>
            <person name="Cipriani G."/>
            <person name="Dondini L."/>
            <person name="Ficklin S."/>
            <person name="Goodstein D.M."/>
            <person name="Xuan P."/>
            <person name="Del Fabbro C."/>
            <person name="Aramini V."/>
            <person name="Copetti D."/>
            <person name="Gonzalez S."/>
            <person name="Horner D.S."/>
            <person name="Falchi R."/>
            <person name="Lucas S."/>
            <person name="Mica E."/>
            <person name="Maldonado J."/>
            <person name="Lazzari B."/>
            <person name="Bielenberg D."/>
            <person name="Pirona R."/>
            <person name="Miculan M."/>
            <person name="Barakat A."/>
            <person name="Testolin R."/>
            <person name="Stella A."/>
            <person name="Tartarini S."/>
            <person name="Tonutti P."/>
            <person name="Arus P."/>
            <person name="Orellana A."/>
            <person name="Wells C."/>
            <person name="Main D."/>
            <person name="Vizzotto G."/>
            <person name="Silva H."/>
            <person name="Salamini F."/>
            <person name="Schmutz J."/>
            <person name="Morgante M."/>
            <person name="Rokhsar D.S."/>
        </authorList>
    </citation>
    <scope>NUCLEOTIDE SEQUENCE [LARGE SCALE GENOMIC DNA]</scope>
    <source>
        <strain evidence="2">cv. Nemared</strain>
    </source>
</reference>
<accession>M5XJM5</accession>
<organism evidence="1 2">
    <name type="scientific">Prunus persica</name>
    <name type="common">Peach</name>
    <name type="synonym">Amygdalus persica</name>
    <dbReference type="NCBI Taxonomy" id="3760"/>
    <lineage>
        <taxon>Eukaryota</taxon>
        <taxon>Viridiplantae</taxon>
        <taxon>Streptophyta</taxon>
        <taxon>Embryophyta</taxon>
        <taxon>Tracheophyta</taxon>
        <taxon>Spermatophyta</taxon>
        <taxon>Magnoliopsida</taxon>
        <taxon>eudicotyledons</taxon>
        <taxon>Gunneridae</taxon>
        <taxon>Pentapetalae</taxon>
        <taxon>rosids</taxon>
        <taxon>fabids</taxon>
        <taxon>Rosales</taxon>
        <taxon>Rosaceae</taxon>
        <taxon>Amygdaloideae</taxon>
        <taxon>Amygdaleae</taxon>
        <taxon>Prunus</taxon>
    </lineage>
</organism>
<dbReference type="EMBL" id="CM007652">
    <property type="protein sequence ID" value="ONI25194.1"/>
    <property type="molecule type" value="Genomic_DNA"/>
</dbReference>
<dbReference type="AlphaFoldDB" id="M5XJM5"/>
<evidence type="ECO:0000313" key="1">
    <source>
        <dbReference type="EMBL" id="ONI25194.1"/>
    </source>
</evidence>
<dbReference type="Proteomes" id="UP000006882">
    <property type="component" value="Chromosome G2"/>
</dbReference>
<sequence length="72" mass="7735">MDKIKAKDPDPVPVPLHGDGVWVDNAYMHGGVKRIGNGPNGSLDGKSKLQAQPNYTKALTGHNSRKWASTNP</sequence>
<name>M5XJM5_PRUPE</name>
<dbReference type="HOGENOM" id="CLU_2726981_0_0_1"/>
<protein>
    <submittedName>
        <fullName evidence="1">Uncharacterized protein</fullName>
    </submittedName>
</protein>
<gene>
    <name evidence="1" type="ORF">PRUPE_2G287600</name>
</gene>
<proteinExistence type="predicted"/>
<keyword evidence="2" id="KW-1185">Reference proteome</keyword>
<evidence type="ECO:0000313" key="2">
    <source>
        <dbReference type="Proteomes" id="UP000006882"/>
    </source>
</evidence>
<dbReference type="Gramene" id="ONI25194">
    <property type="protein sequence ID" value="ONI25194"/>
    <property type="gene ID" value="PRUPE_2G287600"/>
</dbReference>